<evidence type="ECO:0000256" key="5">
    <source>
        <dbReference type="PROSITE-ProRule" id="PRU00581"/>
    </source>
</evidence>
<feature type="region of interest" description="Disordered" evidence="6">
    <location>
        <begin position="19"/>
        <end position="46"/>
    </location>
</feature>
<comment type="subcellular location">
    <subcellularLocation>
        <location evidence="1">Membrane</location>
        <topology evidence="1">Multi-pass membrane protein</topology>
    </subcellularLocation>
</comment>
<keyword evidence="3 7" id="KW-1133">Transmembrane helix</keyword>
<evidence type="ECO:0000313" key="10">
    <source>
        <dbReference type="Proteomes" id="UP001066276"/>
    </source>
</evidence>
<evidence type="ECO:0000313" key="9">
    <source>
        <dbReference type="EMBL" id="KAJ1193852.1"/>
    </source>
</evidence>
<dbReference type="PANTHER" id="PTHR22776:SF42">
    <property type="entry name" value="PROTEIN MAL2"/>
    <property type="match status" value="1"/>
</dbReference>
<dbReference type="AlphaFoldDB" id="A0AAV7UXM6"/>
<evidence type="ECO:0000256" key="1">
    <source>
        <dbReference type="ARBA" id="ARBA00004141"/>
    </source>
</evidence>
<comment type="caution">
    <text evidence="9">The sequence shown here is derived from an EMBL/GenBank/DDBJ whole genome shotgun (WGS) entry which is preliminary data.</text>
</comment>
<feature type="domain" description="MARVEL" evidence="8">
    <location>
        <begin position="288"/>
        <end position="431"/>
    </location>
</feature>
<proteinExistence type="predicted"/>
<feature type="transmembrane region" description="Helical" evidence="7">
    <location>
        <begin position="360"/>
        <end position="384"/>
    </location>
</feature>
<dbReference type="GO" id="GO:0019911">
    <property type="term" value="F:structural constituent of myelin sheath"/>
    <property type="evidence" value="ECO:0007669"/>
    <property type="project" value="TreeGrafter"/>
</dbReference>
<feature type="transmembrane region" description="Helical" evidence="7">
    <location>
        <begin position="404"/>
        <end position="427"/>
    </location>
</feature>
<evidence type="ECO:0000259" key="8">
    <source>
        <dbReference type="PROSITE" id="PS51225"/>
    </source>
</evidence>
<evidence type="ECO:0000256" key="2">
    <source>
        <dbReference type="ARBA" id="ARBA00022692"/>
    </source>
</evidence>
<keyword evidence="2 5" id="KW-0812">Transmembrane</keyword>
<feature type="transmembrane region" description="Helical" evidence="7">
    <location>
        <begin position="323"/>
        <end position="348"/>
    </location>
</feature>
<dbReference type="EMBL" id="JANPWB010000004">
    <property type="protein sequence ID" value="KAJ1193852.1"/>
    <property type="molecule type" value="Genomic_DNA"/>
</dbReference>
<dbReference type="GO" id="GO:0042552">
    <property type="term" value="P:myelination"/>
    <property type="evidence" value="ECO:0007669"/>
    <property type="project" value="TreeGrafter"/>
</dbReference>
<evidence type="ECO:0000256" key="6">
    <source>
        <dbReference type="SAM" id="MobiDB-lite"/>
    </source>
</evidence>
<dbReference type="PRINTS" id="PR01884">
    <property type="entry name" value="MALPROTEIN"/>
</dbReference>
<reference evidence="9" key="1">
    <citation type="journal article" date="2022" name="bioRxiv">
        <title>Sequencing and chromosome-scale assembly of the giantPleurodeles waltlgenome.</title>
        <authorList>
            <person name="Brown T."/>
            <person name="Elewa A."/>
            <person name="Iarovenko S."/>
            <person name="Subramanian E."/>
            <person name="Araus A.J."/>
            <person name="Petzold A."/>
            <person name="Susuki M."/>
            <person name="Suzuki K.-i.T."/>
            <person name="Hayashi T."/>
            <person name="Toyoda A."/>
            <person name="Oliveira C."/>
            <person name="Osipova E."/>
            <person name="Leigh N.D."/>
            <person name="Simon A."/>
            <person name="Yun M.H."/>
        </authorList>
    </citation>
    <scope>NUCLEOTIDE SEQUENCE</scope>
    <source>
        <strain evidence="9">20211129_DDA</strain>
        <tissue evidence="9">Liver</tissue>
    </source>
</reference>
<dbReference type="Proteomes" id="UP001066276">
    <property type="component" value="Chromosome 2_2"/>
</dbReference>
<dbReference type="InterPro" id="IPR008253">
    <property type="entry name" value="Marvel"/>
</dbReference>
<dbReference type="Pfam" id="PF01284">
    <property type="entry name" value="MARVEL"/>
    <property type="match status" value="1"/>
</dbReference>
<protein>
    <recommendedName>
        <fullName evidence="8">MARVEL domain-containing protein</fullName>
    </recommendedName>
</protein>
<dbReference type="PROSITE" id="PS51225">
    <property type="entry name" value="MARVEL"/>
    <property type="match status" value="1"/>
</dbReference>
<gene>
    <name evidence="9" type="ORF">NDU88_003148</name>
</gene>
<dbReference type="PANTHER" id="PTHR22776">
    <property type="entry name" value="MARVEL-CONTAINING POTENTIAL LIPID RAFT-ASSOCIATED PROTEIN"/>
    <property type="match status" value="1"/>
</dbReference>
<sequence>MAAPVFNPDDTVVISSEDEMEEQWGQNSGDDPVFDVRPSTSRGASASLERVEEELLDYDEEVEEHVASVPRGDWMETPRVVRKVVQRNHLGGHRQELVAGNLPRGEEVELFSVDFGGGRVGFGDAIQKVGKGICGVAKEQRKRSVDASIQVGLVSDNGAGKSESVVVFALFRPINALLMYEFVVALLHNKLETNTPFKDGRSAANLEYLSFLPVDGNSRVAVTILWSRPRSPVAVVAAIRARYQVGSGRARSAELLSMAELGAPPTPIPAAALNYGTVPVTLPYGPEVLRTYSGAFICLELIFGGLVWILVAASHVPVPVLQGWVMFVSVTSFFISACYLTVFLCGFASKINANWNFMDFAFHFFAFVFYFGAFVLEAATSSLASLTRRENSSVIHLSDNQIGLNVAATIFAFAVTLCYGCSMVLGFRRWKV</sequence>
<dbReference type="GO" id="GO:0016020">
    <property type="term" value="C:membrane"/>
    <property type="evidence" value="ECO:0007669"/>
    <property type="project" value="UniProtKB-SubCell"/>
</dbReference>
<dbReference type="InterPro" id="IPR050578">
    <property type="entry name" value="MARVEL-CKLF_proteins"/>
</dbReference>
<evidence type="ECO:0000256" key="7">
    <source>
        <dbReference type="SAM" id="Phobius"/>
    </source>
</evidence>
<organism evidence="9 10">
    <name type="scientific">Pleurodeles waltl</name>
    <name type="common">Iberian ribbed newt</name>
    <dbReference type="NCBI Taxonomy" id="8319"/>
    <lineage>
        <taxon>Eukaryota</taxon>
        <taxon>Metazoa</taxon>
        <taxon>Chordata</taxon>
        <taxon>Craniata</taxon>
        <taxon>Vertebrata</taxon>
        <taxon>Euteleostomi</taxon>
        <taxon>Amphibia</taxon>
        <taxon>Batrachia</taxon>
        <taxon>Caudata</taxon>
        <taxon>Salamandroidea</taxon>
        <taxon>Salamandridae</taxon>
        <taxon>Pleurodelinae</taxon>
        <taxon>Pleurodeles</taxon>
    </lineage>
</organism>
<evidence type="ECO:0000256" key="3">
    <source>
        <dbReference type="ARBA" id="ARBA00022989"/>
    </source>
</evidence>
<feature type="transmembrane region" description="Helical" evidence="7">
    <location>
        <begin position="292"/>
        <end position="311"/>
    </location>
</feature>
<dbReference type="InterPro" id="IPR013295">
    <property type="entry name" value="MAL"/>
</dbReference>
<name>A0AAV7UXM6_PLEWA</name>
<evidence type="ECO:0000256" key="4">
    <source>
        <dbReference type="ARBA" id="ARBA00023136"/>
    </source>
</evidence>
<accession>A0AAV7UXM6</accession>
<keyword evidence="10" id="KW-1185">Reference proteome</keyword>
<keyword evidence="4 5" id="KW-0472">Membrane</keyword>